<dbReference type="Pfam" id="PF04940">
    <property type="entry name" value="BLUF"/>
    <property type="match status" value="1"/>
</dbReference>
<name>A0ABV2TWA3_9FLAO</name>
<organism evidence="2 3">
    <name type="scientific">Sediminicola luteus</name>
    <dbReference type="NCBI Taxonomy" id="319238"/>
    <lineage>
        <taxon>Bacteria</taxon>
        <taxon>Pseudomonadati</taxon>
        <taxon>Bacteroidota</taxon>
        <taxon>Flavobacteriia</taxon>
        <taxon>Flavobacteriales</taxon>
        <taxon>Flavobacteriaceae</taxon>
        <taxon>Sediminicola</taxon>
    </lineage>
</organism>
<reference evidence="2 3" key="1">
    <citation type="submission" date="2024-07" db="EMBL/GenBank/DDBJ databases">
        <title>The genome sequence of type strain Sediminicola luteus GDMCC 1.2596T.</title>
        <authorList>
            <person name="Liu Y."/>
        </authorList>
    </citation>
    <scope>NUCLEOTIDE SEQUENCE [LARGE SCALE GENOMIC DNA]</scope>
    <source>
        <strain evidence="2 3">GDMCC 1.2596</strain>
    </source>
</reference>
<dbReference type="EMBL" id="JBEWYP010000003">
    <property type="protein sequence ID" value="MET7029192.1"/>
    <property type="molecule type" value="Genomic_DNA"/>
</dbReference>
<dbReference type="InterPro" id="IPR036046">
    <property type="entry name" value="Acylphosphatase-like_dom_sf"/>
</dbReference>
<dbReference type="PROSITE" id="PS50925">
    <property type="entry name" value="BLUF"/>
    <property type="match status" value="1"/>
</dbReference>
<comment type="caution">
    <text evidence="2">The sequence shown here is derived from an EMBL/GenBank/DDBJ whole genome shotgun (WGS) entry which is preliminary data.</text>
</comment>
<keyword evidence="3" id="KW-1185">Reference proteome</keyword>
<dbReference type="Gene3D" id="3.30.70.100">
    <property type="match status" value="1"/>
</dbReference>
<proteinExistence type="predicted"/>
<dbReference type="Proteomes" id="UP001549773">
    <property type="component" value="Unassembled WGS sequence"/>
</dbReference>
<evidence type="ECO:0000313" key="2">
    <source>
        <dbReference type="EMBL" id="MET7029192.1"/>
    </source>
</evidence>
<evidence type="ECO:0000313" key="3">
    <source>
        <dbReference type="Proteomes" id="UP001549773"/>
    </source>
</evidence>
<dbReference type="SMART" id="SM01034">
    <property type="entry name" value="BLUF"/>
    <property type="match status" value="1"/>
</dbReference>
<protein>
    <submittedName>
        <fullName evidence="2">BLUF domain-containing protein</fullName>
    </submittedName>
</protein>
<dbReference type="SUPFAM" id="SSF54975">
    <property type="entry name" value="Acylphosphatase/BLUF domain-like"/>
    <property type="match status" value="1"/>
</dbReference>
<gene>
    <name evidence="2" type="ORF">ABXZ32_07285</name>
</gene>
<sequence>MMFELVYCSKAKKDTDSIKIFEILKTSRTNNQKFGITGCLVFHNDIFVQIIEGDSKNIHNLYQNIEQDERHYDVNLLWEGYIPKRNFNDWSMAFHDLADGIINEEDILTFEQNLFQLSETADKTSPASYLFWLNVRKQIIGWLV</sequence>
<evidence type="ECO:0000259" key="1">
    <source>
        <dbReference type="PROSITE" id="PS50925"/>
    </source>
</evidence>
<dbReference type="RefSeq" id="WP_354618017.1">
    <property type="nucleotide sequence ID" value="NZ_JBEWYP010000003.1"/>
</dbReference>
<feature type="domain" description="BLUF" evidence="1">
    <location>
        <begin position="2"/>
        <end position="93"/>
    </location>
</feature>
<accession>A0ABV2TWA3</accession>
<dbReference type="InterPro" id="IPR007024">
    <property type="entry name" value="BLUF_domain"/>
</dbReference>